<evidence type="ECO:0000256" key="1">
    <source>
        <dbReference type="ARBA" id="ARBA00004479"/>
    </source>
</evidence>
<keyword evidence="3 9" id="KW-1133">Transmembrane helix</keyword>
<dbReference type="STRING" id="32264.T1L3Z1"/>
<feature type="compositionally biased region" description="Polar residues" evidence="8">
    <location>
        <begin position="1131"/>
        <end position="1140"/>
    </location>
</feature>
<feature type="domain" description="Ig-like" evidence="10">
    <location>
        <begin position="225"/>
        <end position="336"/>
    </location>
</feature>
<evidence type="ECO:0000256" key="9">
    <source>
        <dbReference type="SAM" id="Phobius"/>
    </source>
</evidence>
<dbReference type="Pfam" id="PF07686">
    <property type="entry name" value="V-set"/>
    <property type="match status" value="1"/>
</dbReference>
<evidence type="ECO:0000256" key="8">
    <source>
        <dbReference type="SAM" id="MobiDB-lite"/>
    </source>
</evidence>
<feature type="domain" description="Ig-like" evidence="10">
    <location>
        <begin position="72"/>
        <end position="193"/>
    </location>
</feature>
<dbReference type="InterPro" id="IPR051275">
    <property type="entry name" value="Cell_adhesion_signaling"/>
</dbReference>
<dbReference type="Proteomes" id="UP000015104">
    <property type="component" value="Unassembled WGS sequence"/>
</dbReference>
<dbReference type="HOGENOM" id="CLU_255288_0_0_1"/>
<feature type="compositionally biased region" description="Polar residues" evidence="8">
    <location>
        <begin position="1104"/>
        <end position="1115"/>
    </location>
</feature>
<reference evidence="11" key="2">
    <citation type="submission" date="2015-06" db="UniProtKB">
        <authorList>
            <consortium name="EnsemblMetazoa"/>
        </authorList>
    </citation>
    <scope>IDENTIFICATION</scope>
</reference>
<dbReference type="SMART" id="SM00408">
    <property type="entry name" value="IGc2"/>
    <property type="match status" value="5"/>
</dbReference>
<dbReference type="SUPFAM" id="SSF48726">
    <property type="entry name" value="Immunoglobulin"/>
    <property type="match status" value="8"/>
</dbReference>
<feature type="domain" description="Ig-like" evidence="10">
    <location>
        <begin position="552"/>
        <end position="644"/>
    </location>
</feature>
<dbReference type="Pfam" id="PF08205">
    <property type="entry name" value="C2-set_2"/>
    <property type="match status" value="2"/>
</dbReference>
<dbReference type="GO" id="GO:0050839">
    <property type="term" value="F:cell adhesion molecule binding"/>
    <property type="evidence" value="ECO:0007669"/>
    <property type="project" value="TreeGrafter"/>
</dbReference>
<sequence length="1386" mass="154862">MINTQPYPYMEKWIQLLPSFYKCLPCLCCDRKRSTQWIGRQTGSTKSWSRCSDKFNSKWIKCFDTFCRTTFPLLLVLTFCLSPVYGLTNSTTPTKGDSIITITGLLGDKVSIPCTINTDDCGEVYFVAWTKNTVLDENSETWSRVYMYSENINKPLRELSSRAAFQVEPSKGGNLVIDKLKYSDEAYYKCDVTYISVGKCPSLTYIHLEILAAPSKASIEITGSPNSIPNSGKIVDGSNSIGPFREGDEVHLTCKVTGGKPEPSLEWWSVKGDNKLVLSSSSSSSSSSSTSPSSDNSTSLALIKKIERSDLNSKLQCHVKHESIEPDNYQYDSTVDLDINVGALSVYIVGPIEEVKENDLITIKCIAIGSRPHVNIEWFNGTQPMQNVKLSEEIYEDKESGDGTKRTESIMELYITRFDHLTTIECRAINSAMNEPLKATIQFKVLYSPTIVMEPENGLKLQENQESINIYCTYNANPVELKRNETRWFKDSQEIDIEGSEGRYLSIFSGYPILSIINVTRDHSATYYCSIANEIGSSKAKQGVHLNIIYRPTVTFRIFPDVRSGIMIKEGDDIQLLCDVEDGNPSNVSKVRWIRTTSEGSDTIINETSQNEIVWLSVDRSLSGNYSCQALNEAGWSKESNMVELDVKYLPSQAQIQQINGNYPVKGEPLILECIVHQLGWPIAEEYLWEQDGIRLIDSTESILNITNVTLSTRGNYSCAAISMAGLGSKGYLYIQPMVPPKMIESLPEVDGALFNASQHSVSCRVECDPPCSIKWYSNGSIIEPNSSTSYTIKETQHPEEKESNIFLSIVSTLTWNMAQPLNRETGNSEITCSSTNNLAGPGVESNMQFRVEYPPENIFVSPQTVTVVEGNIPEAIKCHSDALPEASYRWERWGVPIVVSPILEIHNPMNQETGGNYSCVAYNRHGSTRVDAVINVLHKPVCEISESEVRGSEADGPSSIYVVLICEAIANPSDNLSFQWTLGNSTFTSTNSSDIVTNQGLRSQIVISPNDESMFGTWTCSVTNSVGSSSCLFTKSAPLIDSRWTMPHFDEKSIILIAGILAIIIIIFIIILIIMFCRMKRRRAKQESHSLASDREKPESERTPTPSSYISHVPSNKGFLPLNVDIIPSNGGSQSQLESTPKPENEIDNSSINPNTKEMYENMPFHRRELGSIKYGPLEQNIVYADLQLTYDENDLVNNKGYQMNTNLITGSDLHRKNSTLLTASKHPKSHQFNNSTLNSYHNQQLQLNNHIVDSLSNTDYVSKLITKQQQRQLNLNSFNKSLTAATATPSPPAANHSHHQLSSPFNINQAISYPYTQNQYTSLTPSILNNHRHQHQQHLTSPHHYHQPTNELSSPSHQIHYASSRISDYAVLRFDKTPSPPSIC</sequence>
<dbReference type="OrthoDB" id="6106100at2759"/>
<feature type="compositionally biased region" description="Basic and acidic residues" evidence="8">
    <location>
        <begin position="1088"/>
        <end position="1103"/>
    </location>
</feature>
<dbReference type="Gene3D" id="2.60.40.10">
    <property type="entry name" value="Immunoglobulins"/>
    <property type="match status" value="9"/>
</dbReference>
<evidence type="ECO:0000256" key="5">
    <source>
        <dbReference type="ARBA" id="ARBA00023157"/>
    </source>
</evidence>
<feature type="domain" description="Ig-like" evidence="10">
    <location>
        <begin position="344"/>
        <end position="442"/>
    </location>
</feature>
<dbReference type="PANTHER" id="PTHR11640:SF31">
    <property type="entry name" value="IRREGULAR CHIASM C-ROUGHEST PROTEIN-RELATED"/>
    <property type="match status" value="1"/>
</dbReference>
<dbReference type="InterPro" id="IPR003598">
    <property type="entry name" value="Ig_sub2"/>
</dbReference>
<protein>
    <recommendedName>
        <fullName evidence="10">Ig-like domain-containing protein</fullName>
    </recommendedName>
</protein>
<dbReference type="GO" id="GO:0005911">
    <property type="term" value="C:cell-cell junction"/>
    <property type="evidence" value="ECO:0007669"/>
    <property type="project" value="TreeGrafter"/>
</dbReference>
<keyword evidence="2 9" id="KW-0812">Transmembrane</keyword>
<dbReference type="InterPro" id="IPR036179">
    <property type="entry name" value="Ig-like_dom_sf"/>
</dbReference>
<reference evidence="12" key="1">
    <citation type="submission" date="2011-08" db="EMBL/GenBank/DDBJ databases">
        <authorList>
            <person name="Rombauts S."/>
        </authorList>
    </citation>
    <scope>NUCLEOTIDE SEQUENCE</scope>
    <source>
        <strain evidence="12">London</strain>
    </source>
</reference>
<dbReference type="PANTHER" id="PTHR11640">
    <property type="entry name" value="NEPHRIN"/>
    <property type="match status" value="1"/>
</dbReference>
<dbReference type="InterPro" id="IPR003599">
    <property type="entry name" value="Ig_sub"/>
</dbReference>
<evidence type="ECO:0000256" key="7">
    <source>
        <dbReference type="ARBA" id="ARBA00023319"/>
    </source>
</evidence>
<dbReference type="GO" id="GO:0005886">
    <property type="term" value="C:plasma membrane"/>
    <property type="evidence" value="ECO:0007669"/>
    <property type="project" value="TreeGrafter"/>
</dbReference>
<dbReference type="SMART" id="SM00409">
    <property type="entry name" value="IG"/>
    <property type="match status" value="8"/>
</dbReference>
<dbReference type="InterPro" id="IPR013162">
    <property type="entry name" value="CD80_C2-set"/>
</dbReference>
<evidence type="ECO:0000259" key="10">
    <source>
        <dbReference type="PROSITE" id="PS50835"/>
    </source>
</evidence>
<dbReference type="InterPro" id="IPR013106">
    <property type="entry name" value="Ig_V-set"/>
</dbReference>
<keyword evidence="6" id="KW-0325">Glycoprotein</keyword>
<dbReference type="InterPro" id="IPR013783">
    <property type="entry name" value="Ig-like_fold"/>
</dbReference>
<gene>
    <name evidence="11" type="primary">107370105</name>
</gene>
<evidence type="ECO:0000256" key="4">
    <source>
        <dbReference type="ARBA" id="ARBA00023136"/>
    </source>
</evidence>
<feature type="domain" description="Ig-like" evidence="10">
    <location>
        <begin position="737"/>
        <end position="849"/>
    </location>
</feature>
<feature type="domain" description="Ig-like" evidence="10">
    <location>
        <begin position="449"/>
        <end position="547"/>
    </location>
</feature>
<dbReference type="EnsemblMetazoa" id="tetur37g00200.1">
    <property type="protein sequence ID" value="tetur37g00200.1"/>
    <property type="gene ID" value="tetur37g00200"/>
</dbReference>
<evidence type="ECO:0000256" key="2">
    <source>
        <dbReference type="ARBA" id="ARBA00022692"/>
    </source>
</evidence>
<proteinExistence type="predicted"/>
<feature type="region of interest" description="Disordered" evidence="8">
    <location>
        <begin position="1131"/>
        <end position="1157"/>
    </location>
</feature>
<dbReference type="InterPro" id="IPR007110">
    <property type="entry name" value="Ig-like_dom"/>
</dbReference>
<dbReference type="eggNOG" id="KOG3515">
    <property type="taxonomic scope" value="Eukaryota"/>
</dbReference>
<dbReference type="PROSITE" id="PS50835">
    <property type="entry name" value="IG_LIKE"/>
    <property type="match status" value="9"/>
</dbReference>
<organism evidence="11 12">
    <name type="scientific">Tetranychus urticae</name>
    <name type="common">Two-spotted spider mite</name>
    <dbReference type="NCBI Taxonomy" id="32264"/>
    <lineage>
        <taxon>Eukaryota</taxon>
        <taxon>Metazoa</taxon>
        <taxon>Ecdysozoa</taxon>
        <taxon>Arthropoda</taxon>
        <taxon>Chelicerata</taxon>
        <taxon>Arachnida</taxon>
        <taxon>Acari</taxon>
        <taxon>Acariformes</taxon>
        <taxon>Trombidiformes</taxon>
        <taxon>Prostigmata</taxon>
        <taxon>Eleutherengona</taxon>
        <taxon>Raphignathae</taxon>
        <taxon>Tetranychoidea</taxon>
        <taxon>Tetranychidae</taxon>
        <taxon>Tetranychus</taxon>
    </lineage>
</organism>
<keyword evidence="5" id="KW-1015">Disulfide bond</keyword>
<keyword evidence="12" id="KW-1185">Reference proteome</keyword>
<feature type="domain" description="Ig-like" evidence="10">
    <location>
        <begin position="856"/>
        <end position="936"/>
    </location>
</feature>
<evidence type="ECO:0000256" key="6">
    <source>
        <dbReference type="ARBA" id="ARBA00023180"/>
    </source>
</evidence>
<name>T1L3Z1_TETUR</name>
<dbReference type="CDD" id="cd00096">
    <property type="entry name" value="Ig"/>
    <property type="match status" value="2"/>
</dbReference>
<feature type="transmembrane region" description="Helical" evidence="9">
    <location>
        <begin position="1055"/>
        <end position="1078"/>
    </location>
</feature>
<feature type="domain" description="Ig-like" evidence="10">
    <location>
        <begin position="651"/>
        <end position="721"/>
    </location>
</feature>
<keyword evidence="7" id="KW-0393">Immunoglobulin domain</keyword>
<keyword evidence="4 9" id="KW-0472">Membrane</keyword>
<evidence type="ECO:0000313" key="11">
    <source>
        <dbReference type="EnsemblMetazoa" id="tetur37g00200.1"/>
    </source>
</evidence>
<evidence type="ECO:0000256" key="3">
    <source>
        <dbReference type="ARBA" id="ARBA00022989"/>
    </source>
</evidence>
<accession>T1L3Z1</accession>
<dbReference type="EMBL" id="CAEY01001062">
    <property type="status" value="NOT_ANNOTATED_CDS"/>
    <property type="molecule type" value="Genomic_DNA"/>
</dbReference>
<feature type="domain" description="Ig-like" evidence="10">
    <location>
        <begin position="941"/>
        <end position="1035"/>
    </location>
</feature>
<feature type="region of interest" description="Disordered" evidence="8">
    <location>
        <begin position="1088"/>
        <end position="1117"/>
    </location>
</feature>
<dbReference type="Pfam" id="PF13895">
    <property type="entry name" value="Ig_2"/>
    <property type="match status" value="1"/>
</dbReference>
<evidence type="ECO:0000313" key="12">
    <source>
        <dbReference type="Proteomes" id="UP000015104"/>
    </source>
</evidence>
<comment type="subcellular location">
    <subcellularLocation>
        <location evidence="1">Membrane</location>
        <topology evidence="1">Single-pass type I membrane protein</topology>
    </subcellularLocation>
</comment>
<dbReference type="GO" id="GO:0098609">
    <property type="term" value="P:cell-cell adhesion"/>
    <property type="evidence" value="ECO:0007669"/>
    <property type="project" value="TreeGrafter"/>
</dbReference>